<reference evidence="1" key="1">
    <citation type="submission" date="2021-10" db="EMBL/GenBank/DDBJ databases">
        <authorList>
            <person name="Piombo E."/>
        </authorList>
    </citation>
    <scope>NUCLEOTIDE SEQUENCE</scope>
</reference>
<dbReference type="AlphaFoldDB" id="A0A9N9W4Y3"/>
<name>A0A9N9W4Y3_9HYPO</name>
<dbReference type="EMBL" id="CABFNQ020000768">
    <property type="protein sequence ID" value="CAH0043011.1"/>
    <property type="molecule type" value="Genomic_DNA"/>
</dbReference>
<sequence>MVVAVFAVFARGPPVPTGRINIPIRHGHTIREHDGVTLRMEFVFGLSHLVRIILALKLEPEFTLQASPVNNAQPPN</sequence>
<proteinExistence type="predicted"/>
<dbReference type="Proteomes" id="UP000696573">
    <property type="component" value="Unassembled WGS sequence"/>
</dbReference>
<organism evidence="1 2">
    <name type="scientific">Clonostachys rhizophaga</name>
    <dbReference type="NCBI Taxonomy" id="160324"/>
    <lineage>
        <taxon>Eukaryota</taxon>
        <taxon>Fungi</taxon>
        <taxon>Dikarya</taxon>
        <taxon>Ascomycota</taxon>
        <taxon>Pezizomycotina</taxon>
        <taxon>Sordariomycetes</taxon>
        <taxon>Hypocreomycetidae</taxon>
        <taxon>Hypocreales</taxon>
        <taxon>Bionectriaceae</taxon>
        <taxon>Clonostachys</taxon>
    </lineage>
</organism>
<evidence type="ECO:0000313" key="1">
    <source>
        <dbReference type="EMBL" id="CAH0043011.1"/>
    </source>
</evidence>
<evidence type="ECO:0000313" key="2">
    <source>
        <dbReference type="Proteomes" id="UP000696573"/>
    </source>
</evidence>
<comment type="caution">
    <text evidence="1">The sequence shown here is derived from an EMBL/GenBank/DDBJ whole genome shotgun (WGS) entry which is preliminary data.</text>
</comment>
<accession>A0A9N9W4Y3</accession>
<keyword evidence="2" id="KW-1185">Reference proteome</keyword>
<protein>
    <submittedName>
        <fullName evidence="1">Uncharacterized protein</fullName>
    </submittedName>
</protein>
<gene>
    <name evidence="1" type="ORF">CRHIZ90672A_00004908</name>
</gene>